<sequence length="754" mass="81669">MALPRRLVKLGSSSPLLRRRSAPLRHLVRHNSSYKYTPPAAPPATFSSSGIPQDAHPMPHDMPREDYSSPALYTFDVLGRIVKYIILGTVTIGTLSLIGVEGAHQYVERVMLAIPAHLDFMDSFPDSTTDTAGSATLKQHRDHLTPQDEDYYAWAEENDSWTGGSAGGTSSLLGFTARHALRSAWICQTWGQGLTGSSIAREGGDLGGGRTQVMKGMIGSDARVRTNRAEAALKAGVNVVDPGYEMAEMYIANAIAEAKKKGVVFPEELSVMRETFPREGENALDTPSTAPAPSRIAVDMMIRHAEVLERIGTPAALHRSQEVYERVLRSVLPYTNRQSVAAFQGATSQVPRQDFIAAVREAEVLRLAKKIGDVNARIGDNATARGWWTWGLSRVGLEHPAAPSLSTNQPPGIAAVLQDAAKPGWFDGWFGRKPRAQEDGARGVVSAFKDAAPRIQELGTSSSMDKTLKANMSLVPSGPPGVSSISAWGTIPPPLQRSVVALLESYSTHLAISGDLAIAERYQTLGLDIAQASFRRNRSTRELPAASLHNSWLQQRAALLTLHKAEVQYALRSKTHDIDDTLAMLGSANVQAEIVIKELTTGPSAAPASDAVATLSLDPHQGVPLRSMPLSATYNGPHSTERVPATQLLKDAQRTAAESWNITGLIYESLARSQQDTPAPLSRASEFEELAMDSFERAMGWNKIAYGGRVTGHHDVTDGEDVVGPANGLMTKAREYWTNYARVKSRLDRGLQSL</sequence>
<dbReference type="EMBL" id="BLZA01000023">
    <property type="protein sequence ID" value="GHJ87795.1"/>
    <property type="molecule type" value="Genomic_DNA"/>
</dbReference>
<organism evidence="2 3">
    <name type="scientific">Naganishia liquefaciens</name>
    <dbReference type="NCBI Taxonomy" id="104408"/>
    <lineage>
        <taxon>Eukaryota</taxon>
        <taxon>Fungi</taxon>
        <taxon>Dikarya</taxon>
        <taxon>Basidiomycota</taxon>
        <taxon>Agaricomycotina</taxon>
        <taxon>Tremellomycetes</taxon>
        <taxon>Filobasidiales</taxon>
        <taxon>Filobasidiaceae</taxon>
        <taxon>Naganishia</taxon>
    </lineage>
</organism>
<evidence type="ECO:0000313" key="2">
    <source>
        <dbReference type="EMBL" id="GHJ87795.1"/>
    </source>
</evidence>
<dbReference type="AlphaFoldDB" id="A0A8H3TW14"/>
<dbReference type="Proteomes" id="UP000620104">
    <property type="component" value="Unassembled WGS sequence"/>
</dbReference>
<gene>
    <name evidence="2" type="ORF">NliqN6_4197</name>
</gene>
<feature type="region of interest" description="Disordered" evidence="1">
    <location>
        <begin position="33"/>
        <end position="63"/>
    </location>
</feature>
<dbReference type="OrthoDB" id="2524554at2759"/>
<proteinExistence type="predicted"/>
<evidence type="ECO:0000256" key="1">
    <source>
        <dbReference type="SAM" id="MobiDB-lite"/>
    </source>
</evidence>
<accession>A0A8H3TW14</accession>
<keyword evidence="3" id="KW-1185">Reference proteome</keyword>
<reference evidence="2" key="1">
    <citation type="submission" date="2020-07" db="EMBL/GenBank/DDBJ databases">
        <title>Draft Genome Sequence of a Deep-Sea Yeast, Naganishia (Cryptococcus) liquefaciens strain N6.</title>
        <authorList>
            <person name="Han Y.W."/>
            <person name="Kajitani R."/>
            <person name="Morimoto H."/>
            <person name="Parhat M."/>
            <person name="Tsubouchi H."/>
            <person name="Bakenova O."/>
            <person name="Ogata M."/>
            <person name="Argunhan B."/>
            <person name="Aoki R."/>
            <person name="Kajiwara S."/>
            <person name="Itoh T."/>
            <person name="Iwasaki H."/>
        </authorList>
    </citation>
    <scope>NUCLEOTIDE SEQUENCE</scope>
    <source>
        <strain evidence="2">N6</strain>
    </source>
</reference>
<name>A0A8H3TW14_9TREE</name>
<comment type="caution">
    <text evidence="2">The sequence shown here is derived from an EMBL/GenBank/DDBJ whole genome shotgun (WGS) entry which is preliminary data.</text>
</comment>
<protein>
    <submittedName>
        <fullName evidence="2">Uncharacterized protein</fullName>
    </submittedName>
</protein>
<evidence type="ECO:0000313" key="3">
    <source>
        <dbReference type="Proteomes" id="UP000620104"/>
    </source>
</evidence>